<dbReference type="EMBL" id="REGN01000654">
    <property type="protein sequence ID" value="RNA40304.1"/>
    <property type="molecule type" value="Genomic_DNA"/>
</dbReference>
<proteinExistence type="predicted"/>
<organism evidence="1 2">
    <name type="scientific">Brachionus plicatilis</name>
    <name type="common">Marine rotifer</name>
    <name type="synonym">Brachionus muelleri</name>
    <dbReference type="NCBI Taxonomy" id="10195"/>
    <lineage>
        <taxon>Eukaryota</taxon>
        <taxon>Metazoa</taxon>
        <taxon>Spiralia</taxon>
        <taxon>Gnathifera</taxon>
        <taxon>Rotifera</taxon>
        <taxon>Eurotatoria</taxon>
        <taxon>Monogononta</taxon>
        <taxon>Pseudotrocha</taxon>
        <taxon>Ploima</taxon>
        <taxon>Brachionidae</taxon>
        <taxon>Brachionus</taxon>
    </lineage>
</organism>
<comment type="caution">
    <text evidence="1">The sequence shown here is derived from an EMBL/GenBank/DDBJ whole genome shotgun (WGS) entry which is preliminary data.</text>
</comment>
<gene>
    <name evidence="1" type="ORF">BpHYR1_017913</name>
</gene>
<evidence type="ECO:0000313" key="2">
    <source>
        <dbReference type="Proteomes" id="UP000276133"/>
    </source>
</evidence>
<reference evidence="1 2" key="1">
    <citation type="journal article" date="2018" name="Sci. Rep.">
        <title>Genomic signatures of local adaptation to the degree of environmental predictability in rotifers.</title>
        <authorList>
            <person name="Franch-Gras L."/>
            <person name="Hahn C."/>
            <person name="Garcia-Roger E.M."/>
            <person name="Carmona M.J."/>
            <person name="Serra M."/>
            <person name="Gomez A."/>
        </authorList>
    </citation>
    <scope>NUCLEOTIDE SEQUENCE [LARGE SCALE GENOMIC DNA]</scope>
    <source>
        <strain evidence="1">HYR1</strain>
    </source>
</reference>
<dbReference type="Proteomes" id="UP000276133">
    <property type="component" value="Unassembled WGS sequence"/>
</dbReference>
<accession>A0A3M7SWW6</accession>
<keyword evidence="2" id="KW-1185">Reference proteome</keyword>
<evidence type="ECO:0000313" key="1">
    <source>
        <dbReference type="EMBL" id="RNA40304.1"/>
    </source>
</evidence>
<dbReference type="AlphaFoldDB" id="A0A3M7SWW6"/>
<protein>
    <submittedName>
        <fullName evidence="1">Uncharacterized protein</fullName>
    </submittedName>
</protein>
<sequence>MDCSILVSSFSSIKVELENFETIGNIKIDLNVFRVTYINIGNLGLFGKNAKEYRNLIPVLVSDNKFFGLKRKTKKIYIKAQSGHDYFRCKE</sequence>
<name>A0A3M7SWW6_BRAPC</name>